<sequence length="486" mass="53120">MSDALRLDPSLGCRPSDADWHDHDALTLDNGDIDLLSDTDTLSALDSLRKLRARAGAIEARLLARFESLRDDAPGTDDEVAYALRITRHQAADRRSQANQLVHRHPVLLAAMHDGDVEPFPASRVLDLTVHLDDETARQVDERLVGRLAGKNPTEVRRVARRAVHAVDPDGLADRARRARTGRKVELLPGEDTMSRLNAQLPAEAASAAYNSIDAEARRRRRQGDDRTLDQLRADILIHRLLRPGNALSGETNDCANGTTSGLSPAAMVYLHMPIDAALGITDDGCELAGYGQIPGPIARHIMCEPGSIWRKVICDPATGAPRDLGRSRYRPNATIREVIHARDRECAIPGCHRTAQHCHFDHVRSHSTGGDTSVDNGEAACAYHNNLKEEPGWRIEFSPDGTTATIITPTGQRITRRRRPVLKPRATPKPATPKRGAATETNSPPEPSTTESTKPPYTQDTSDASNTATRPAGIPEPRQPDDPPF</sequence>
<dbReference type="Proteomes" id="UP001596337">
    <property type="component" value="Unassembled WGS sequence"/>
</dbReference>
<dbReference type="InterPro" id="IPR003870">
    <property type="entry name" value="DUF222"/>
</dbReference>
<proteinExistence type="predicted"/>
<evidence type="ECO:0000256" key="1">
    <source>
        <dbReference type="SAM" id="MobiDB-lite"/>
    </source>
</evidence>
<dbReference type="Pfam" id="PF02720">
    <property type="entry name" value="DUF222"/>
    <property type="match status" value="1"/>
</dbReference>
<dbReference type="EMBL" id="JBHSXX010000001">
    <property type="protein sequence ID" value="MFC6866082.1"/>
    <property type="molecule type" value="Genomic_DNA"/>
</dbReference>
<dbReference type="CDD" id="cd00085">
    <property type="entry name" value="HNHc"/>
    <property type="match status" value="1"/>
</dbReference>
<dbReference type="Gene3D" id="1.10.30.50">
    <property type="match status" value="1"/>
</dbReference>
<evidence type="ECO:0000313" key="4">
    <source>
        <dbReference type="Proteomes" id="UP001596337"/>
    </source>
</evidence>
<organism evidence="3 4">
    <name type="scientific">Haloechinothrix salitolerans</name>
    <dbReference type="NCBI Taxonomy" id="926830"/>
    <lineage>
        <taxon>Bacteria</taxon>
        <taxon>Bacillati</taxon>
        <taxon>Actinomycetota</taxon>
        <taxon>Actinomycetes</taxon>
        <taxon>Pseudonocardiales</taxon>
        <taxon>Pseudonocardiaceae</taxon>
        <taxon>Haloechinothrix</taxon>
    </lineage>
</organism>
<keyword evidence="4" id="KW-1185">Reference proteome</keyword>
<feature type="domain" description="HNH nuclease" evidence="2">
    <location>
        <begin position="335"/>
        <end position="387"/>
    </location>
</feature>
<feature type="region of interest" description="Disordered" evidence="1">
    <location>
        <begin position="394"/>
        <end position="486"/>
    </location>
</feature>
<reference evidence="4" key="1">
    <citation type="journal article" date="2019" name="Int. J. Syst. Evol. Microbiol.">
        <title>The Global Catalogue of Microorganisms (GCM) 10K type strain sequencing project: providing services to taxonomists for standard genome sequencing and annotation.</title>
        <authorList>
            <consortium name="The Broad Institute Genomics Platform"/>
            <consortium name="The Broad Institute Genome Sequencing Center for Infectious Disease"/>
            <person name="Wu L."/>
            <person name="Ma J."/>
        </authorList>
    </citation>
    <scope>NUCLEOTIDE SEQUENCE [LARGE SCALE GENOMIC DNA]</scope>
    <source>
        <strain evidence="4">KCTC 32255</strain>
    </source>
</reference>
<dbReference type="InterPro" id="IPR003615">
    <property type="entry name" value="HNH_nuc"/>
</dbReference>
<feature type="compositionally biased region" description="Polar residues" evidence="1">
    <location>
        <begin position="401"/>
        <end position="414"/>
    </location>
</feature>
<comment type="caution">
    <text evidence="3">The sequence shown here is derived from an EMBL/GenBank/DDBJ whole genome shotgun (WGS) entry which is preliminary data.</text>
</comment>
<name>A0ABW2BST9_9PSEU</name>
<gene>
    <name evidence="3" type="ORF">ACFQGD_02885</name>
</gene>
<protein>
    <submittedName>
        <fullName evidence="3">DUF222 domain-containing protein</fullName>
    </submittedName>
</protein>
<feature type="compositionally biased region" description="Low complexity" evidence="1">
    <location>
        <begin position="424"/>
        <end position="457"/>
    </location>
</feature>
<evidence type="ECO:0000259" key="2">
    <source>
        <dbReference type="SMART" id="SM00507"/>
    </source>
</evidence>
<feature type="compositionally biased region" description="Polar residues" evidence="1">
    <location>
        <begin position="459"/>
        <end position="470"/>
    </location>
</feature>
<accession>A0ABW2BST9</accession>
<evidence type="ECO:0000313" key="3">
    <source>
        <dbReference type="EMBL" id="MFC6866082.1"/>
    </source>
</evidence>
<dbReference type="RefSeq" id="WP_345407005.1">
    <property type="nucleotide sequence ID" value="NZ_BAABLA010000123.1"/>
</dbReference>
<dbReference type="SMART" id="SM00507">
    <property type="entry name" value="HNHc"/>
    <property type="match status" value="1"/>
</dbReference>